<reference evidence="1 9" key="4">
    <citation type="submission" date="2017-08" db="EMBL/GenBank/DDBJ databases">
        <title>Complete Genome Sequence of Acetobacter tropicalis Oregon-R-modENCODE STRAIN BDGP1, an acetic acid bacterium isolated from Drosophila melanogaster gut.</title>
        <authorList>
            <person name="Wan K.H."/>
            <person name="Yu C."/>
            <person name="Park S."/>
            <person name="Hammonds A.S."/>
            <person name="Booth B.W."/>
            <person name="Celniker S.E."/>
        </authorList>
    </citation>
    <scope>NUCLEOTIDE SEQUENCE [LARGE SCALE GENOMIC DNA]</scope>
    <source>
        <strain evidence="1 9">BDGP1</strain>
    </source>
</reference>
<evidence type="ECO:0000313" key="1">
    <source>
        <dbReference type="EMBL" id="ATJ92180.1"/>
    </source>
</evidence>
<dbReference type="Proteomes" id="UP000194565">
    <property type="component" value="Unassembled WGS sequence"/>
</dbReference>
<dbReference type="Proteomes" id="UP000029448">
    <property type="component" value="Unassembled WGS sequence"/>
</dbReference>
<evidence type="ECO:0000313" key="3">
    <source>
        <dbReference type="EMBL" id="KGB25444.1"/>
    </source>
</evidence>
<dbReference type="Proteomes" id="UP000075411">
    <property type="component" value="Unassembled WGS sequence"/>
</dbReference>
<dbReference type="EMBL" id="JOKM01000018">
    <property type="protein sequence ID" value="KGB25444.1"/>
    <property type="molecule type" value="Genomic_DNA"/>
</dbReference>
<evidence type="ECO:0000313" key="5">
    <source>
        <dbReference type="EMBL" id="OUI85702.1"/>
    </source>
</evidence>
<gene>
    <name evidence="4" type="ORF">AD947_05025</name>
    <name evidence="3" type="ORF">AtDm6_0639</name>
    <name evidence="2" type="ORF">ATR01nite_01340</name>
    <name evidence="1" type="ORF">CIW82_17390</name>
    <name evidence="5" type="ORF">HC62_09850</name>
</gene>
<reference evidence="4 7" key="3">
    <citation type="submission" date="2015-06" db="EMBL/GenBank/DDBJ databases">
        <title>Improved classification and identification of acetic acid bacteria using matrix-assisted laser desorption/ionization time-of-flight mass spectrometry; Gluconobacter nephelii and Gluconobacter uchimurae are later heterotypic synonyms of Gluconobacter japonicus and Gluconobacter oxydans, respectively.</title>
        <authorList>
            <person name="Li L."/>
            <person name="Cleenwerck I."/>
            <person name="De Vuyst L."/>
            <person name="Vandamme P."/>
        </authorList>
    </citation>
    <scope>NUCLEOTIDE SEQUENCE [LARGE SCALE GENOMIC DNA]</scope>
    <source>
        <strain evidence="4 7">LMG 1663</strain>
    </source>
</reference>
<dbReference type="Proteomes" id="UP000321800">
    <property type="component" value="Unassembled WGS sequence"/>
</dbReference>
<evidence type="ECO:0000313" key="10">
    <source>
        <dbReference type="Proteomes" id="UP000321800"/>
    </source>
</evidence>
<dbReference type="AlphaFoldDB" id="A0A094YXL9"/>
<dbReference type="EMBL" id="LHZT01000110">
    <property type="protein sequence ID" value="KXV58949.1"/>
    <property type="molecule type" value="Genomic_DNA"/>
</dbReference>
<dbReference type="PATRIC" id="fig|104102.11.peg.936"/>
<evidence type="ECO:0000313" key="4">
    <source>
        <dbReference type="EMBL" id="KXV58949.1"/>
    </source>
</evidence>
<evidence type="ECO:0000313" key="2">
    <source>
        <dbReference type="EMBL" id="GEL49059.1"/>
    </source>
</evidence>
<dbReference type="EMBL" id="CP022699">
    <property type="protein sequence ID" value="ATJ92180.1"/>
    <property type="molecule type" value="Genomic_DNA"/>
</dbReference>
<evidence type="ECO:0000313" key="9">
    <source>
        <dbReference type="Proteomes" id="UP000220394"/>
    </source>
</evidence>
<proteinExistence type="predicted"/>
<evidence type="ECO:0000313" key="7">
    <source>
        <dbReference type="Proteomes" id="UP000075411"/>
    </source>
</evidence>
<dbReference type="InterPro" id="IPR021473">
    <property type="entry name" value="DUF3126"/>
</dbReference>
<evidence type="ECO:0000313" key="6">
    <source>
        <dbReference type="Proteomes" id="UP000029448"/>
    </source>
</evidence>
<reference evidence="5 8" key="2">
    <citation type="submission" date="2014-06" db="EMBL/GenBank/DDBJ databases">
        <authorList>
            <person name="Ju J."/>
            <person name="Zhang J."/>
        </authorList>
    </citation>
    <scope>NUCLEOTIDE SEQUENCE [LARGE SCALE GENOMIC DNA]</scope>
    <source>
        <strain evidence="5">DmW_042</strain>
    </source>
</reference>
<dbReference type="EMBL" id="JOMM01000029">
    <property type="protein sequence ID" value="OUI85702.1"/>
    <property type="molecule type" value="Genomic_DNA"/>
</dbReference>
<dbReference type="Pfam" id="PF11324">
    <property type="entry name" value="DUF3126"/>
    <property type="match status" value="1"/>
</dbReference>
<sequence length="77" mass="8175">MSGSTPSPSEIARLQTALRRLLGSAGLTVNKPPRAGMSVELAVNGEVIGTIHRDDDEGEVSYAINMVLLEEDLPAEK</sequence>
<dbReference type="GeneID" id="34783767"/>
<organism evidence="3 6">
    <name type="scientific">Acetobacter tropicalis</name>
    <dbReference type="NCBI Taxonomy" id="104102"/>
    <lineage>
        <taxon>Bacteria</taxon>
        <taxon>Pseudomonadati</taxon>
        <taxon>Pseudomonadota</taxon>
        <taxon>Alphaproteobacteria</taxon>
        <taxon>Acetobacterales</taxon>
        <taxon>Acetobacteraceae</taxon>
        <taxon>Acetobacter</taxon>
    </lineage>
</organism>
<reference evidence="3 6" key="1">
    <citation type="submission" date="2014-06" db="EMBL/GenBank/DDBJ databases">
        <title>Functional and comparative genomic analyses of the Drosophila gut microbiota identify candidate symbiosis factors.</title>
        <authorList>
            <person name="Newell P.D."/>
            <person name="Chaston J.M."/>
            <person name="Douglas A.E."/>
        </authorList>
    </citation>
    <scope>NUCLEOTIDE SEQUENCE [LARGE SCALE GENOMIC DNA]</scope>
    <source>
        <strain evidence="3 6">DmCS_006</strain>
    </source>
</reference>
<dbReference type="EMBL" id="BJVR01000001">
    <property type="protein sequence ID" value="GEL49059.1"/>
    <property type="molecule type" value="Genomic_DNA"/>
</dbReference>
<reference evidence="2 10" key="5">
    <citation type="submission" date="2019-07" db="EMBL/GenBank/DDBJ databases">
        <title>Whole genome shotgun sequence of Acetobacter tropicalis NBRC 16470.</title>
        <authorList>
            <person name="Hosoyama A."/>
            <person name="Uohara A."/>
            <person name="Ohji S."/>
            <person name="Ichikawa N."/>
        </authorList>
    </citation>
    <scope>NUCLEOTIDE SEQUENCE [LARGE SCALE GENOMIC DNA]</scope>
    <source>
        <strain evidence="2 10">NBRC 16470</strain>
    </source>
</reference>
<dbReference type="OrthoDB" id="7632283at2"/>
<dbReference type="Proteomes" id="UP000220394">
    <property type="component" value="Chromosome"/>
</dbReference>
<evidence type="ECO:0000313" key="8">
    <source>
        <dbReference type="Proteomes" id="UP000194565"/>
    </source>
</evidence>
<protein>
    <submittedName>
        <fullName evidence="1">DUF3126 domain-containing protein</fullName>
    </submittedName>
</protein>
<accession>A0A094YXL9</accession>
<name>A0A094YXL9_9PROT</name>
<dbReference type="RefSeq" id="WP_006558600.1">
    <property type="nucleotide sequence ID" value="NZ_BJVR01000001.1"/>
</dbReference>
<keyword evidence="6" id="KW-1185">Reference proteome</keyword>
<dbReference type="STRING" id="104102.AtDm6_0639"/>
<dbReference type="KEGG" id="ato:CIW82_17390"/>